<evidence type="ECO:0000313" key="3">
    <source>
        <dbReference type="Proteomes" id="UP001151760"/>
    </source>
</evidence>
<sequence length="424" mass="48138">METCDLVDTPMVEKSKLDEDPQGKAIDPTRYRGMIGTLMYLTSSRPDLVFVVCMCAQYQAKPTEKHLHAIMRIFRYLRGTINMGLWCSKDSCIALTAFTDADHAGCQDTRRSTSGSMQLFGDRLVPSKERVKIGTTNVRLENTVPQKEETFQVIIDVIKNSTCYKAFTISAKVPEIFMQQFWYTIKKVSGTKSYEFHLANKKYLVDAEVFRKILDICPRVQGEDFTEVPDDESTITFLIDLGYKGPLYKYPSMFVDHMHQPWRTLAAIINKCLSDFAFQIDNRQLKKGRHEIMPYPGDDGVVSRLKFVRISEDFQEYRLLIPETMLTAGIKQSESYQMFIKYSTGLIPPKKSRGKGSQGKKTADTPEAAVDVSEEYDSEPARKRTGSRRVIKKKVAISADDNIILEPDVALELGKSMSLTKAAE</sequence>
<gene>
    <name evidence="2" type="ORF">Tco_0804071</name>
</gene>
<accession>A0ABQ5A7P6</accession>
<feature type="region of interest" description="Disordered" evidence="1">
    <location>
        <begin position="350"/>
        <end position="389"/>
    </location>
</feature>
<dbReference type="Proteomes" id="UP001151760">
    <property type="component" value="Unassembled WGS sequence"/>
</dbReference>
<reference evidence="2" key="1">
    <citation type="journal article" date="2022" name="Int. J. Mol. Sci.">
        <title>Draft Genome of Tanacetum Coccineum: Genomic Comparison of Closely Related Tanacetum-Family Plants.</title>
        <authorList>
            <person name="Yamashiro T."/>
            <person name="Shiraishi A."/>
            <person name="Nakayama K."/>
            <person name="Satake H."/>
        </authorList>
    </citation>
    <scope>NUCLEOTIDE SEQUENCE</scope>
</reference>
<protein>
    <submittedName>
        <fullName evidence="2">Uncharacterized protein</fullName>
    </submittedName>
</protein>
<evidence type="ECO:0000256" key="1">
    <source>
        <dbReference type="SAM" id="MobiDB-lite"/>
    </source>
</evidence>
<keyword evidence="3" id="KW-1185">Reference proteome</keyword>
<reference evidence="2" key="2">
    <citation type="submission" date="2022-01" db="EMBL/GenBank/DDBJ databases">
        <authorList>
            <person name="Yamashiro T."/>
            <person name="Shiraishi A."/>
            <person name="Satake H."/>
            <person name="Nakayama K."/>
        </authorList>
    </citation>
    <scope>NUCLEOTIDE SEQUENCE</scope>
</reference>
<dbReference type="PANTHER" id="PTHR11439">
    <property type="entry name" value="GAG-POL-RELATED RETROTRANSPOSON"/>
    <property type="match status" value="1"/>
</dbReference>
<dbReference type="PANTHER" id="PTHR11439:SF509">
    <property type="entry name" value="RNA-DIRECTED DNA POLYMERASE"/>
    <property type="match status" value="1"/>
</dbReference>
<organism evidence="2 3">
    <name type="scientific">Tanacetum coccineum</name>
    <dbReference type="NCBI Taxonomy" id="301880"/>
    <lineage>
        <taxon>Eukaryota</taxon>
        <taxon>Viridiplantae</taxon>
        <taxon>Streptophyta</taxon>
        <taxon>Embryophyta</taxon>
        <taxon>Tracheophyta</taxon>
        <taxon>Spermatophyta</taxon>
        <taxon>Magnoliopsida</taxon>
        <taxon>eudicotyledons</taxon>
        <taxon>Gunneridae</taxon>
        <taxon>Pentapetalae</taxon>
        <taxon>asterids</taxon>
        <taxon>campanulids</taxon>
        <taxon>Asterales</taxon>
        <taxon>Asteraceae</taxon>
        <taxon>Asteroideae</taxon>
        <taxon>Anthemideae</taxon>
        <taxon>Anthemidinae</taxon>
        <taxon>Tanacetum</taxon>
    </lineage>
</organism>
<evidence type="ECO:0000313" key="2">
    <source>
        <dbReference type="EMBL" id="GJS97103.1"/>
    </source>
</evidence>
<comment type="caution">
    <text evidence="2">The sequence shown here is derived from an EMBL/GenBank/DDBJ whole genome shotgun (WGS) entry which is preliminary data.</text>
</comment>
<name>A0ABQ5A7P6_9ASTR</name>
<proteinExistence type="predicted"/>
<dbReference type="EMBL" id="BQNB010011936">
    <property type="protein sequence ID" value="GJS97103.1"/>
    <property type="molecule type" value="Genomic_DNA"/>
</dbReference>